<dbReference type="EMBL" id="JAHRHJ020000009">
    <property type="protein sequence ID" value="KAH9303398.1"/>
    <property type="molecule type" value="Genomic_DNA"/>
</dbReference>
<name>A0AA38FHM5_TAXCH</name>
<protein>
    <submittedName>
        <fullName evidence="1">Uncharacterized protein</fullName>
    </submittedName>
</protein>
<organism evidence="1 2">
    <name type="scientific">Taxus chinensis</name>
    <name type="common">Chinese yew</name>
    <name type="synonym">Taxus wallichiana var. chinensis</name>
    <dbReference type="NCBI Taxonomy" id="29808"/>
    <lineage>
        <taxon>Eukaryota</taxon>
        <taxon>Viridiplantae</taxon>
        <taxon>Streptophyta</taxon>
        <taxon>Embryophyta</taxon>
        <taxon>Tracheophyta</taxon>
        <taxon>Spermatophyta</taxon>
        <taxon>Pinopsida</taxon>
        <taxon>Pinidae</taxon>
        <taxon>Conifers II</taxon>
        <taxon>Cupressales</taxon>
        <taxon>Taxaceae</taxon>
        <taxon>Taxus</taxon>
    </lineage>
</organism>
<dbReference type="AlphaFoldDB" id="A0AA38FHM5"/>
<dbReference type="Proteomes" id="UP000824469">
    <property type="component" value="Unassembled WGS sequence"/>
</dbReference>
<proteinExistence type="predicted"/>
<keyword evidence="2" id="KW-1185">Reference proteome</keyword>
<sequence>ITECTQAQADIARVTGDRDTLLQASLAARMGDMLLDIMISSGEASYYKVAYHQAVPDGNKITPFDQLD</sequence>
<feature type="non-terminal residue" evidence="1">
    <location>
        <position position="68"/>
    </location>
</feature>
<reference evidence="1 2" key="1">
    <citation type="journal article" date="2021" name="Nat. Plants">
        <title>The Taxus genome provides insights into paclitaxel biosynthesis.</title>
        <authorList>
            <person name="Xiong X."/>
            <person name="Gou J."/>
            <person name="Liao Q."/>
            <person name="Li Y."/>
            <person name="Zhou Q."/>
            <person name="Bi G."/>
            <person name="Li C."/>
            <person name="Du R."/>
            <person name="Wang X."/>
            <person name="Sun T."/>
            <person name="Guo L."/>
            <person name="Liang H."/>
            <person name="Lu P."/>
            <person name="Wu Y."/>
            <person name="Zhang Z."/>
            <person name="Ro D.K."/>
            <person name="Shang Y."/>
            <person name="Huang S."/>
            <person name="Yan J."/>
        </authorList>
    </citation>
    <scope>NUCLEOTIDE SEQUENCE [LARGE SCALE GENOMIC DNA]</scope>
    <source>
        <strain evidence="1">Ta-2019</strain>
    </source>
</reference>
<comment type="caution">
    <text evidence="1">The sequence shown here is derived from an EMBL/GenBank/DDBJ whole genome shotgun (WGS) entry which is preliminary data.</text>
</comment>
<accession>A0AA38FHM5</accession>
<feature type="non-terminal residue" evidence="1">
    <location>
        <position position="1"/>
    </location>
</feature>
<gene>
    <name evidence="1" type="ORF">KI387_014981</name>
</gene>
<evidence type="ECO:0000313" key="1">
    <source>
        <dbReference type="EMBL" id="KAH9303398.1"/>
    </source>
</evidence>
<evidence type="ECO:0000313" key="2">
    <source>
        <dbReference type="Proteomes" id="UP000824469"/>
    </source>
</evidence>